<evidence type="ECO:0000313" key="4">
    <source>
        <dbReference type="Proteomes" id="UP000825483"/>
    </source>
</evidence>
<dbReference type="GeneID" id="72468462"/>
<sequence>MMRSDKLGYNAPIEVYDHKYYRYADPDFSITELPMSQNDYDKLAEAVDMLRQYADFDAFTELSDVIGRLQDTLAIAKSERAPIVDFERNSNLMGLKFLNPLYNYIANRQTITVSYQPFNNPKPKDWTVWPYLPKEYRNRWFLFCTRTTDHRLFNLALDRMKAVTPNRDIAFEDDKHFDPSTFFKDVIGVTKTRSTPLVTVRFVANREQAPYIETKPVHSSQMVLERNEEDGSVLFQCRVVLNFEFYALMLSYGSGVKIVSPKCAVKTIRKMLNEAAEQYNSQNNL</sequence>
<keyword evidence="4" id="KW-1185">Reference proteome</keyword>
<dbReference type="RefSeq" id="WP_223929510.1">
    <property type="nucleotide sequence ID" value="NZ_BPTU01000003.1"/>
</dbReference>
<evidence type="ECO:0000259" key="1">
    <source>
        <dbReference type="Pfam" id="PF13280"/>
    </source>
</evidence>
<dbReference type="Pfam" id="PF13280">
    <property type="entry name" value="WYL"/>
    <property type="match status" value="1"/>
</dbReference>
<feature type="domain" description="WCX" evidence="2">
    <location>
        <begin position="197"/>
        <end position="276"/>
    </location>
</feature>
<dbReference type="InterPro" id="IPR057727">
    <property type="entry name" value="WCX_dom"/>
</dbReference>
<gene>
    <name evidence="3" type="ORF">PRLR5076_04090</name>
</gene>
<protein>
    <submittedName>
        <fullName evidence="3">WYL domain-containing protein</fullName>
    </submittedName>
</protein>
<dbReference type="PANTHER" id="PTHR34580:SF9">
    <property type="entry name" value="SLL5097 PROTEIN"/>
    <property type="match status" value="1"/>
</dbReference>
<dbReference type="EMBL" id="BPUB01000001">
    <property type="protein sequence ID" value="GJG57558.1"/>
    <property type="molecule type" value="Genomic_DNA"/>
</dbReference>
<dbReference type="PROSITE" id="PS52050">
    <property type="entry name" value="WYL"/>
    <property type="match status" value="1"/>
</dbReference>
<accession>A0A9R1CX14</accession>
<organism evidence="3 4">
    <name type="scientific">Prevotella lacticifex</name>
    <dbReference type="NCBI Taxonomy" id="2854755"/>
    <lineage>
        <taxon>Bacteria</taxon>
        <taxon>Pseudomonadati</taxon>
        <taxon>Bacteroidota</taxon>
        <taxon>Bacteroidia</taxon>
        <taxon>Bacteroidales</taxon>
        <taxon>Prevotellaceae</taxon>
        <taxon>Prevotella</taxon>
    </lineage>
</organism>
<name>A0A9R1CX14_9BACT</name>
<dbReference type="AlphaFoldDB" id="A0A9R1CX14"/>
<comment type="caution">
    <text evidence="3">The sequence shown here is derived from an EMBL/GenBank/DDBJ whole genome shotgun (WGS) entry which is preliminary data.</text>
</comment>
<dbReference type="Pfam" id="PF25583">
    <property type="entry name" value="WCX"/>
    <property type="match status" value="1"/>
</dbReference>
<proteinExistence type="predicted"/>
<dbReference type="InterPro" id="IPR026881">
    <property type="entry name" value="WYL_dom"/>
</dbReference>
<dbReference type="PANTHER" id="PTHR34580">
    <property type="match status" value="1"/>
</dbReference>
<feature type="domain" description="WYL" evidence="1">
    <location>
        <begin position="97"/>
        <end position="164"/>
    </location>
</feature>
<evidence type="ECO:0000259" key="2">
    <source>
        <dbReference type="Pfam" id="PF25583"/>
    </source>
</evidence>
<evidence type="ECO:0000313" key="3">
    <source>
        <dbReference type="EMBL" id="GJG57558.1"/>
    </source>
</evidence>
<reference evidence="3" key="1">
    <citation type="journal article" date="2022" name="Int. J. Syst. Evol. Microbiol.">
        <title>Prevotella lacticifex sp. nov., isolated from the rumen of cows.</title>
        <authorList>
            <person name="Shinkai T."/>
            <person name="Ikeyama N."/>
            <person name="Kumagai M."/>
            <person name="Ohmori H."/>
            <person name="Sakamoto M."/>
            <person name="Ohkuma M."/>
            <person name="Mitsumori M."/>
        </authorList>
    </citation>
    <scope>NUCLEOTIDE SEQUENCE</scope>
    <source>
        <strain evidence="3">R5076</strain>
    </source>
</reference>
<dbReference type="Proteomes" id="UP000825483">
    <property type="component" value="Unassembled WGS sequence"/>
</dbReference>
<dbReference type="InterPro" id="IPR051534">
    <property type="entry name" value="CBASS_pafABC_assoc_protein"/>
</dbReference>